<evidence type="ECO:0000259" key="7">
    <source>
        <dbReference type="PROSITE" id="PS50850"/>
    </source>
</evidence>
<evidence type="ECO:0000256" key="4">
    <source>
        <dbReference type="ARBA" id="ARBA00023136"/>
    </source>
</evidence>
<dbReference type="Pfam" id="PF07690">
    <property type="entry name" value="MFS_1"/>
    <property type="match status" value="1"/>
</dbReference>
<feature type="transmembrane region" description="Helical" evidence="6">
    <location>
        <begin position="209"/>
        <end position="232"/>
    </location>
</feature>
<gene>
    <name evidence="8" type="ORF">ASPWEDRAFT_105787</name>
</gene>
<dbReference type="InterPro" id="IPR036259">
    <property type="entry name" value="MFS_trans_sf"/>
</dbReference>
<feature type="transmembrane region" description="Helical" evidence="6">
    <location>
        <begin position="418"/>
        <end position="441"/>
    </location>
</feature>
<evidence type="ECO:0000313" key="9">
    <source>
        <dbReference type="Proteomes" id="UP000184383"/>
    </source>
</evidence>
<comment type="subcellular location">
    <subcellularLocation>
        <location evidence="1">Membrane</location>
        <topology evidence="1">Multi-pass membrane protein</topology>
    </subcellularLocation>
</comment>
<feature type="transmembrane region" description="Helical" evidence="6">
    <location>
        <begin position="119"/>
        <end position="138"/>
    </location>
</feature>
<feature type="transmembrane region" description="Helical" evidence="6">
    <location>
        <begin position="150"/>
        <end position="169"/>
    </location>
</feature>
<dbReference type="Proteomes" id="UP000184383">
    <property type="component" value="Unassembled WGS sequence"/>
</dbReference>
<dbReference type="InterPro" id="IPR011701">
    <property type="entry name" value="MFS"/>
</dbReference>
<feature type="region of interest" description="Disordered" evidence="5">
    <location>
        <begin position="1"/>
        <end position="21"/>
    </location>
</feature>
<dbReference type="PANTHER" id="PTHR23502:SF177">
    <property type="entry name" value="MAJOR FACILITATOR SUPERFAMILY (MFS) PROFILE DOMAIN-CONTAINING PROTEIN"/>
    <property type="match status" value="1"/>
</dbReference>
<dbReference type="OrthoDB" id="2585655at2759"/>
<evidence type="ECO:0000256" key="6">
    <source>
        <dbReference type="SAM" id="Phobius"/>
    </source>
</evidence>
<feature type="transmembrane region" description="Helical" evidence="6">
    <location>
        <begin position="238"/>
        <end position="257"/>
    </location>
</feature>
<dbReference type="RefSeq" id="XP_040693516.1">
    <property type="nucleotide sequence ID" value="XM_040827758.1"/>
</dbReference>
<feature type="transmembrane region" description="Helical" evidence="6">
    <location>
        <begin position="479"/>
        <end position="503"/>
    </location>
</feature>
<reference evidence="9" key="1">
    <citation type="journal article" date="2017" name="Genome Biol.">
        <title>Comparative genomics reveals high biological diversity and specific adaptations in the industrially and medically important fungal genus Aspergillus.</title>
        <authorList>
            <person name="de Vries R.P."/>
            <person name="Riley R."/>
            <person name="Wiebenga A."/>
            <person name="Aguilar-Osorio G."/>
            <person name="Amillis S."/>
            <person name="Uchima C.A."/>
            <person name="Anderluh G."/>
            <person name="Asadollahi M."/>
            <person name="Askin M."/>
            <person name="Barry K."/>
            <person name="Battaglia E."/>
            <person name="Bayram O."/>
            <person name="Benocci T."/>
            <person name="Braus-Stromeyer S.A."/>
            <person name="Caldana C."/>
            <person name="Canovas D."/>
            <person name="Cerqueira G.C."/>
            <person name="Chen F."/>
            <person name="Chen W."/>
            <person name="Choi C."/>
            <person name="Clum A."/>
            <person name="Dos Santos R.A."/>
            <person name="Damasio A.R."/>
            <person name="Diallinas G."/>
            <person name="Emri T."/>
            <person name="Fekete E."/>
            <person name="Flipphi M."/>
            <person name="Freyberg S."/>
            <person name="Gallo A."/>
            <person name="Gournas C."/>
            <person name="Habgood R."/>
            <person name="Hainaut M."/>
            <person name="Harispe M.L."/>
            <person name="Henrissat B."/>
            <person name="Hilden K.S."/>
            <person name="Hope R."/>
            <person name="Hossain A."/>
            <person name="Karabika E."/>
            <person name="Karaffa L."/>
            <person name="Karanyi Z."/>
            <person name="Krasevec N."/>
            <person name="Kuo A."/>
            <person name="Kusch H."/>
            <person name="LaButti K."/>
            <person name="Lagendijk E.L."/>
            <person name="Lapidus A."/>
            <person name="Levasseur A."/>
            <person name="Lindquist E."/>
            <person name="Lipzen A."/>
            <person name="Logrieco A.F."/>
            <person name="MacCabe A."/>
            <person name="Maekelae M.R."/>
            <person name="Malavazi I."/>
            <person name="Melin P."/>
            <person name="Meyer V."/>
            <person name="Mielnichuk N."/>
            <person name="Miskei M."/>
            <person name="Molnar A.P."/>
            <person name="Mule G."/>
            <person name="Ngan C.Y."/>
            <person name="Orejas M."/>
            <person name="Orosz E."/>
            <person name="Ouedraogo J.P."/>
            <person name="Overkamp K.M."/>
            <person name="Park H.-S."/>
            <person name="Perrone G."/>
            <person name="Piumi F."/>
            <person name="Punt P.J."/>
            <person name="Ram A.F."/>
            <person name="Ramon A."/>
            <person name="Rauscher S."/>
            <person name="Record E."/>
            <person name="Riano-Pachon D.M."/>
            <person name="Robert V."/>
            <person name="Roehrig J."/>
            <person name="Ruller R."/>
            <person name="Salamov A."/>
            <person name="Salih N.S."/>
            <person name="Samson R.A."/>
            <person name="Sandor E."/>
            <person name="Sanguinetti M."/>
            <person name="Schuetze T."/>
            <person name="Sepcic K."/>
            <person name="Shelest E."/>
            <person name="Sherlock G."/>
            <person name="Sophianopoulou V."/>
            <person name="Squina F.M."/>
            <person name="Sun H."/>
            <person name="Susca A."/>
            <person name="Todd R.B."/>
            <person name="Tsang A."/>
            <person name="Unkles S.E."/>
            <person name="van de Wiele N."/>
            <person name="van Rossen-Uffink D."/>
            <person name="Oliveira J.V."/>
            <person name="Vesth T.C."/>
            <person name="Visser J."/>
            <person name="Yu J.-H."/>
            <person name="Zhou M."/>
            <person name="Andersen M.R."/>
            <person name="Archer D.B."/>
            <person name="Baker S.E."/>
            <person name="Benoit I."/>
            <person name="Brakhage A.A."/>
            <person name="Braus G.H."/>
            <person name="Fischer R."/>
            <person name="Frisvad J.C."/>
            <person name="Goldman G.H."/>
            <person name="Houbraken J."/>
            <person name="Oakley B."/>
            <person name="Pocsi I."/>
            <person name="Scazzocchio C."/>
            <person name="Seiboth B."/>
            <person name="vanKuyk P.A."/>
            <person name="Wortman J."/>
            <person name="Dyer P.S."/>
            <person name="Grigoriev I.V."/>
        </authorList>
    </citation>
    <scope>NUCLEOTIDE SEQUENCE [LARGE SCALE GENOMIC DNA]</scope>
    <source>
        <strain evidence="9">DTO 134E9</strain>
    </source>
</reference>
<dbReference type="PROSITE" id="PS50850">
    <property type="entry name" value="MFS"/>
    <property type="match status" value="1"/>
</dbReference>
<dbReference type="GeneID" id="63743606"/>
<feature type="transmembrane region" description="Helical" evidence="6">
    <location>
        <begin position="175"/>
        <end position="197"/>
    </location>
</feature>
<dbReference type="SUPFAM" id="SSF103473">
    <property type="entry name" value="MFS general substrate transporter"/>
    <property type="match status" value="1"/>
</dbReference>
<dbReference type="PANTHER" id="PTHR23502">
    <property type="entry name" value="MAJOR FACILITATOR SUPERFAMILY"/>
    <property type="match status" value="1"/>
</dbReference>
<dbReference type="GO" id="GO:0005886">
    <property type="term" value="C:plasma membrane"/>
    <property type="evidence" value="ECO:0007669"/>
    <property type="project" value="TreeGrafter"/>
</dbReference>
<dbReference type="VEuPathDB" id="FungiDB:ASPWEDRAFT_105787"/>
<dbReference type="AlphaFoldDB" id="A0A1L9RY06"/>
<feature type="transmembrane region" description="Helical" evidence="6">
    <location>
        <begin position="307"/>
        <end position="327"/>
    </location>
</feature>
<name>A0A1L9RY06_ASPWE</name>
<feature type="transmembrane region" description="Helical" evidence="6">
    <location>
        <begin position="453"/>
        <end position="473"/>
    </location>
</feature>
<keyword evidence="3 6" id="KW-1133">Transmembrane helix</keyword>
<proteinExistence type="predicted"/>
<evidence type="ECO:0000256" key="5">
    <source>
        <dbReference type="SAM" id="MobiDB-lite"/>
    </source>
</evidence>
<evidence type="ECO:0000313" key="8">
    <source>
        <dbReference type="EMBL" id="OJJ39840.1"/>
    </source>
</evidence>
<evidence type="ECO:0000256" key="1">
    <source>
        <dbReference type="ARBA" id="ARBA00004141"/>
    </source>
</evidence>
<evidence type="ECO:0000256" key="2">
    <source>
        <dbReference type="ARBA" id="ARBA00022692"/>
    </source>
</evidence>
<feature type="transmembrane region" description="Helical" evidence="6">
    <location>
        <begin position="387"/>
        <end position="406"/>
    </location>
</feature>
<protein>
    <recommendedName>
        <fullName evidence="7">Major facilitator superfamily (MFS) profile domain-containing protein</fullName>
    </recommendedName>
</protein>
<dbReference type="InterPro" id="IPR020846">
    <property type="entry name" value="MFS_dom"/>
</dbReference>
<dbReference type="EMBL" id="KV878210">
    <property type="protein sequence ID" value="OJJ39840.1"/>
    <property type="molecule type" value="Genomic_DNA"/>
</dbReference>
<keyword evidence="9" id="KW-1185">Reference proteome</keyword>
<feature type="transmembrane region" description="Helical" evidence="6">
    <location>
        <begin position="85"/>
        <end position="107"/>
    </location>
</feature>
<dbReference type="FunFam" id="1.20.1250.20:FF:000318">
    <property type="entry name" value="MFS multidrug transporter, putative"/>
    <property type="match status" value="1"/>
</dbReference>
<dbReference type="Gene3D" id="1.20.1250.20">
    <property type="entry name" value="MFS general substrate transporter like domains"/>
    <property type="match status" value="1"/>
</dbReference>
<organism evidence="8 9">
    <name type="scientific">Aspergillus wentii DTO 134E9</name>
    <dbReference type="NCBI Taxonomy" id="1073089"/>
    <lineage>
        <taxon>Eukaryota</taxon>
        <taxon>Fungi</taxon>
        <taxon>Dikarya</taxon>
        <taxon>Ascomycota</taxon>
        <taxon>Pezizomycotina</taxon>
        <taxon>Eurotiomycetes</taxon>
        <taxon>Eurotiomycetidae</taxon>
        <taxon>Eurotiales</taxon>
        <taxon>Aspergillaceae</taxon>
        <taxon>Aspergillus</taxon>
        <taxon>Aspergillus subgen. Cremei</taxon>
    </lineage>
</organism>
<dbReference type="GO" id="GO:0022857">
    <property type="term" value="F:transmembrane transporter activity"/>
    <property type="evidence" value="ECO:0007669"/>
    <property type="project" value="InterPro"/>
</dbReference>
<dbReference type="STRING" id="1073089.A0A1L9RY06"/>
<keyword evidence="2 6" id="KW-0812">Transmembrane</keyword>
<feature type="domain" description="Major facilitator superfamily (MFS) profile" evidence="7">
    <location>
        <begin position="84"/>
        <end position="508"/>
    </location>
</feature>
<sequence>MQPSSRAPGQEVEDPSSVPKPNIDFVESMEAGKHASYVETVAARLSKSHRDYLMERHGTLDLDPIPGLGPADPLNWPEWKKMMNLILVAFHACMGTFTAAAIIPAYSNIVELYGVSTQRASYLTTLQICILGGAPLFWKPLSNRFGRRPIFLISLICSLVCNVGCAKSNTYGSTAACRALGAFFIAPASAIGSAVVMETTFKKDRARYMGIWTLMITLGVPGGPFIFGFVAYRAGYEWIYWVLAMINGGQFILYLFFGPESRYVDNGADRHGSNWKVEYLYVRRIDATPFTWYEFVKPLTMAAHPSIVIPTCAYAMVFLFGSILTTVEVPDLLQQKFDLNTEQLGMQFLGVIIGSVLGEQMGGNLSDYWMKQRSRRIQDNPEPEFRLWLSYFGFALTIVGLIVFLVCTQTASSGHWTVTPIIGTAISAVGTQLVTTVMVTYAMDCYPGEAASVGVFITFVRQIWGFLGPFWFAPMFENVGIAGSAGVGSGMIVAVSVIPTLFLQWKGKTWRQRREE</sequence>
<accession>A0A1L9RY06</accession>
<feature type="transmembrane region" description="Helical" evidence="6">
    <location>
        <begin position="347"/>
        <end position="366"/>
    </location>
</feature>
<keyword evidence="4 6" id="KW-0472">Membrane</keyword>
<evidence type="ECO:0000256" key="3">
    <source>
        <dbReference type="ARBA" id="ARBA00022989"/>
    </source>
</evidence>